<protein>
    <submittedName>
        <fullName evidence="3">Uncharacterized protein</fullName>
    </submittedName>
</protein>
<reference evidence="4 5" key="1">
    <citation type="submission" date="2020-08" db="EMBL/GenBank/DDBJ databases">
        <title>Genomic Encyclopedia of Type Strains, Phase IV (KMG-V): Genome sequencing to study the core and pangenomes of soil and plant-associated prokaryotes.</title>
        <authorList>
            <person name="Whitman W."/>
        </authorList>
    </citation>
    <scope>NUCLEOTIDE SEQUENCE [LARGE SCALE GENOMIC DNA]</scope>
    <source>
        <strain evidence="2 4">ANJLi2</strain>
        <strain evidence="3 5">MP601</strain>
    </source>
</reference>
<gene>
    <name evidence="3" type="ORF">HDF22_003356</name>
    <name evidence="2" type="ORF">HDF23_005292</name>
</gene>
<keyword evidence="1" id="KW-0732">Signal</keyword>
<name>A0A841JMU6_9SPHI</name>
<feature type="chain" id="PRO_5032829295" evidence="1">
    <location>
        <begin position="23"/>
        <end position="136"/>
    </location>
</feature>
<dbReference type="OrthoDB" id="7059836at2"/>
<feature type="signal peptide" evidence="1">
    <location>
        <begin position="1"/>
        <end position="22"/>
    </location>
</feature>
<proteinExistence type="predicted"/>
<sequence length="136" mass="15683">MSGIKIYCLCFLLFMVSANINARDKVACNSCQQSKSIEDILIGKVFNLIEIKRLNVELKKYKASASVMITAKPTSDSPYYEVTVGYDGPVRFESRYFFRIKKDRINQSNIEPYIEVMDIAEADYVPLLQYRKKSNK</sequence>
<evidence type="ECO:0000256" key="1">
    <source>
        <dbReference type="SAM" id="SignalP"/>
    </source>
</evidence>
<accession>A0A841JMU6</accession>
<dbReference type="EMBL" id="JACHCB010000019">
    <property type="protein sequence ID" value="MBB6112517.1"/>
    <property type="molecule type" value="Genomic_DNA"/>
</dbReference>
<keyword evidence="4" id="KW-1185">Reference proteome</keyword>
<dbReference type="EMBL" id="JACHCA010000008">
    <property type="protein sequence ID" value="MBB6129231.1"/>
    <property type="molecule type" value="Genomic_DNA"/>
</dbReference>
<evidence type="ECO:0000313" key="5">
    <source>
        <dbReference type="Proteomes" id="UP000548326"/>
    </source>
</evidence>
<evidence type="ECO:0000313" key="4">
    <source>
        <dbReference type="Proteomes" id="UP000541583"/>
    </source>
</evidence>
<dbReference type="AlphaFoldDB" id="A0A841JMU6"/>
<dbReference type="RefSeq" id="WP_076377931.1">
    <property type="nucleotide sequence ID" value="NZ_FTMG01000019.1"/>
</dbReference>
<dbReference type="Proteomes" id="UP000548326">
    <property type="component" value="Unassembled WGS sequence"/>
</dbReference>
<comment type="caution">
    <text evidence="3">The sequence shown here is derived from an EMBL/GenBank/DDBJ whole genome shotgun (WGS) entry which is preliminary data.</text>
</comment>
<dbReference type="Proteomes" id="UP000541583">
    <property type="component" value="Unassembled WGS sequence"/>
</dbReference>
<evidence type="ECO:0000313" key="3">
    <source>
        <dbReference type="EMBL" id="MBB6129231.1"/>
    </source>
</evidence>
<evidence type="ECO:0000313" key="2">
    <source>
        <dbReference type="EMBL" id="MBB6112517.1"/>
    </source>
</evidence>
<organism evidence="3 5">
    <name type="scientific">Mucilaginibacter lappiensis</name>
    <dbReference type="NCBI Taxonomy" id="354630"/>
    <lineage>
        <taxon>Bacteria</taxon>
        <taxon>Pseudomonadati</taxon>
        <taxon>Bacteroidota</taxon>
        <taxon>Sphingobacteriia</taxon>
        <taxon>Sphingobacteriales</taxon>
        <taxon>Sphingobacteriaceae</taxon>
        <taxon>Mucilaginibacter</taxon>
    </lineage>
</organism>